<evidence type="ECO:0000256" key="7">
    <source>
        <dbReference type="ARBA" id="ARBA00023004"/>
    </source>
</evidence>
<dbReference type="InterPro" id="IPR020612">
    <property type="entry name" value="Methylthiotransferase_CS"/>
</dbReference>
<dbReference type="InterPro" id="IPR005839">
    <property type="entry name" value="Methylthiotransferase"/>
</dbReference>
<evidence type="ECO:0000313" key="15">
    <source>
        <dbReference type="EMBL" id="PIU03977.1"/>
    </source>
</evidence>
<dbReference type="InterPro" id="IPR013848">
    <property type="entry name" value="Methylthiotransferase_N"/>
</dbReference>
<dbReference type="SFLD" id="SFLDG01061">
    <property type="entry name" value="methylthiotransferase"/>
    <property type="match status" value="1"/>
</dbReference>
<gene>
    <name evidence="15" type="ORF">COT44_00425</name>
</gene>
<evidence type="ECO:0000256" key="4">
    <source>
        <dbReference type="ARBA" id="ARBA00022679"/>
    </source>
</evidence>
<dbReference type="Pfam" id="PF00919">
    <property type="entry name" value="UPF0004"/>
    <property type="match status" value="1"/>
</dbReference>
<feature type="domain" description="Radical SAM core" evidence="14">
    <location>
        <begin position="114"/>
        <end position="350"/>
    </location>
</feature>
<dbReference type="GO" id="GO:0051539">
    <property type="term" value="F:4 iron, 4 sulfur cluster binding"/>
    <property type="evidence" value="ECO:0007669"/>
    <property type="project" value="UniProtKB-KW"/>
</dbReference>
<dbReference type="GO" id="GO:0046872">
    <property type="term" value="F:metal ion binding"/>
    <property type="evidence" value="ECO:0007669"/>
    <property type="project" value="UniProtKB-KW"/>
</dbReference>
<organism evidence="15 16">
    <name type="scientific">Candidatus Shapirobacteria bacterium CG08_land_8_20_14_0_20_39_18</name>
    <dbReference type="NCBI Taxonomy" id="1974883"/>
    <lineage>
        <taxon>Bacteria</taxon>
        <taxon>Candidatus Shapironibacteriota</taxon>
    </lineage>
</organism>
<comment type="caution">
    <text evidence="15">The sequence shown here is derived from an EMBL/GenBank/DDBJ whole genome shotgun (WGS) entry which is preliminary data.</text>
</comment>
<dbReference type="NCBIfam" id="TIGR00089">
    <property type="entry name" value="MiaB/RimO family radical SAM methylthiotransferase"/>
    <property type="match status" value="1"/>
</dbReference>
<evidence type="ECO:0000256" key="3">
    <source>
        <dbReference type="ARBA" id="ARBA00022485"/>
    </source>
</evidence>
<name>A0A2M6XEB4_9BACT</name>
<keyword evidence="6" id="KW-0479">Metal-binding</keyword>
<keyword evidence="3" id="KW-0004">4Fe-4S</keyword>
<keyword evidence="5" id="KW-0949">S-adenosyl-L-methionine</keyword>
<comment type="function">
    <text evidence="2">Catalyzes the methylthiolation of N6-(dimethylallyl)adenosine (i(6)A), leading to the formation of 2-methylthio-N6-(dimethylallyl)adenosine (ms(2)i(6)A) at position 37 in tRNAs that read codons beginning with uridine.</text>
</comment>
<proteinExistence type="predicted"/>
<dbReference type="Pfam" id="PF04055">
    <property type="entry name" value="Radical_SAM"/>
    <property type="match status" value="1"/>
</dbReference>
<dbReference type="SFLD" id="SFLDG01082">
    <property type="entry name" value="B12-binding_domain_containing"/>
    <property type="match status" value="1"/>
</dbReference>
<evidence type="ECO:0000256" key="8">
    <source>
        <dbReference type="ARBA" id="ARBA00023014"/>
    </source>
</evidence>
<dbReference type="PANTHER" id="PTHR43020:SF2">
    <property type="entry name" value="MITOCHONDRIAL TRNA METHYLTHIOTRANSFERASE CDK5RAP1"/>
    <property type="match status" value="1"/>
</dbReference>
<dbReference type="GO" id="GO:0035597">
    <property type="term" value="F:tRNA-2-methylthio-N(6)-dimethylallyladenosine(37) synthase activity"/>
    <property type="evidence" value="ECO:0007669"/>
    <property type="project" value="UniProtKB-EC"/>
</dbReference>
<evidence type="ECO:0000256" key="6">
    <source>
        <dbReference type="ARBA" id="ARBA00022723"/>
    </source>
</evidence>
<keyword evidence="7" id="KW-0408">Iron</keyword>
<dbReference type="InterPro" id="IPR038135">
    <property type="entry name" value="Methylthiotransferase_N_sf"/>
</dbReference>
<dbReference type="SFLD" id="SFLDS00029">
    <property type="entry name" value="Radical_SAM"/>
    <property type="match status" value="1"/>
</dbReference>
<accession>A0A2M6XEB4</accession>
<evidence type="ECO:0000256" key="11">
    <source>
        <dbReference type="ARBA" id="ARBA00080698"/>
    </source>
</evidence>
<dbReference type="PROSITE" id="PS01278">
    <property type="entry name" value="MTTASE_RADICAL"/>
    <property type="match status" value="1"/>
</dbReference>
<dbReference type="PROSITE" id="PS51918">
    <property type="entry name" value="RADICAL_SAM"/>
    <property type="match status" value="1"/>
</dbReference>
<evidence type="ECO:0000313" key="16">
    <source>
        <dbReference type="Proteomes" id="UP000228996"/>
    </source>
</evidence>
<evidence type="ECO:0000259" key="13">
    <source>
        <dbReference type="PROSITE" id="PS51449"/>
    </source>
</evidence>
<evidence type="ECO:0000259" key="14">
    <source>
        <dbReference type="PROSITE" id="PS51918"/>
    </source>
</evidence>
<dbReference type="InterPro" id="IPR006638">
    <property type="entry name" value="Elp3/MiaA/NifB-like_rSAM"/>
</dbReference>
<feature type="domain" description="MTTase N-terminal" evidence="13">
    <location>
        <begin position="1"/>
        <end position="118"/>
    </location>
</feature>
<evidence type="ECO:0000256" key="12">
    <source>
        <dbReference type="ARBA" id="ARBA00081141"/>
    </source>
</evidence>
<dbReference type="CDD" id="cd01335">
    <property type="entry name" value="Radical_SAM"/>
    <property type="match status" value="1"/>
</dbReference>
<evidence type="ECO:0000256" key="1">
    <source>
        <dbReference type="ARBA" id="ARBA00001966"/>
    </source>
</evidence>
<dbReference type="AlphaFoldDB" id="A0A2M6XEB4"/>
<dbReference type="GO" id="GO:0005829">
    <property type="term" value="C:cytosol"/>
    <property type="evidence" value="ECO:0007669"/>
    <property type="project" value="TreeGrafter"/>
</dbReference>
<dbReference type="Gene3D" id="3.80.30.20">
    <property type="entry name" value="tm_1862 like domain"/>
    <property type="match status" value="1"/>
</dbReference>
<reference evidence="16" key="1">
    <citation type="submission" date="2017-09" db="EMBL/GenBank/DDBJ databases">
        <title>Depth-based differentiation of microbial function through sediment-hosted aquifers and enrichment of novel symbionts in the deep terrestrial subsurface.</title>
        <authorList>
            <person name="Probst A.J."/>
            <person name="Ladd B."/>
            <person name="Jarett J.K."/>
            <person name="Geller-Mcgrath D.E."/>
            <person name="Sieber C.M.K."/>
            <person name="Emerson J.B."/>
            <person name="Anantharaman K."/>
            <person name="Thomas B.C."/>
            <person name="Malmstrom R."/>
            <person name="Stieglmeier M."/>
            <person name="Klingl A."/>
            <person name="Woyke T."/>
            <person name="Ryan C.M."/>
            <person name="Banfield J.F."/>
        </authorList>
    </citation>
    <scope>NUCLEOTIDE SEQUENCE [LARGE SCALE GENOMIC DNA]</scope>
</reference>
<dbReference type="InterPro" id="IPR058240">
    <property type="entry name" value="rSAM_sf"/>
</dbReference>
<dbReference type="InterPro" id="IPR023404">
    <property type="entry name" value="rSAM_horseshoe"/>
</dbReference>
<dbReference type="PROSITE" id="PS51449">
    <property type="entry name" value="MTTASE_N"/>
    <property type="match status" value="1"/>
</dbReference>
<evidence type="ECO:0000256" key="5">
    <source>
        <dbReference type="ARBA" id="ARBA00022691"/>
    </source>
</evidence>
<evidence type="ECO:0000256" key="9">
    <source>
        <dbReference type="ARBA" id="ARBA00033765"/>
    </source>
</evidence>
<comment type="cofactor">
    <cofactor evidence="1">
        <name>[4Fe-4S] cluster</name>
        <dbReference type="ChEBI" id="CHEBI:49883"/>
    </cofactor>
</comment>
<dbReference type="Proteomes" id="UP000228996">
    <property type="component" value="Unassembled WGS sequence"/>
</dbReference>
<sequence length="350" mass="40104">MKYFVKTFGCQANVADSERIAFYYEQKGYKPAKNIDKADVIIINTCSVRQSAENRVGGLINNLGKVNRTNNKQQRIVLAGCMLRYPQSDLKRKYPGIDEFFKMENIGFNLPALRTDKTHAWVPIMEGCNNFCSYCVVPYARGREKSRPMEEIICEVGELVKRGYREVTLLGQNVNSYGSLDTPDFPNHPDHPDSPFAVLLTRLNKINGLGKIKFMTSNPWDLTDEIIQAIKLPKVDKYLHLAVQSGDDYILKQMNRKYTAKDYLDLIAKIRKEIPNIEIGTDIIVGFPGESEEQFQNTVDLCKKAKFCLAYISEYSPRPGTVAFKMKDDISPKDKQRRWRILDTLINHPK</sequence>
<dbReference type="PANTHER" id="PTHR43020">
    <property type="entry name" value="CDK5 REGULATORY SUBUNIT-ASSOCIATED PROTEIN 1"/>
    <property type="match status" value="1"/>
</dbReference>
<evidence type="ECO:0000256" key="10">
    <source>
        <dbReference type="ARBA" id="ARBA00068570"/>
    </source>
</evidence>
<dbReference type="Gene3D" id="3.40.50.12160">
    <property type="entry name" value="Methylthiotransferase, N-terminal domain"/>
    <property type="match status" value="1"/>
</dbReference>
<dbReference type="FunFam" id="3.40.50.12160:FF:000003">
    <property type="entry name" value="CDK5 regulatory subunit-associated protein 1"/>
    <property type="match status" value="1"/>
</dbReference>
<dbReference type="SMART" id="SM00729">
    <property type="entry name" value="Elp3"/>
    <property type="match status" value="1"/>
</dbReference>
<keyword evidence="4 15" id="KW-0808">Transferase</keyword>
<dbReference type="FunFam" id="3.80.30.20:FF:000001">
    <property type="entry name" value="tRNA-2-methylthio-N(6)-dimethylallyladenosine synthase 2"/>
    <property type="match status" value="1"/>
</dbReference>
<dbReference type="SUPFAM" id="SSF102114">
    <property type="entry name" value="Radical SAM enzymes"/>
    <property type="match status" value="1"/>
</dbReference>
<evidence type="ECO:0000256" key="2">
    <source>
        <dbReference type="ARBA" id="ARBA00003234"/>
    </source>
</evidence>
<keyword evidence="8" id="KW-0411">Iron-sulfur</keyword>
<dbReference type="EMBL" id="PEYO01000002">
    <property type="protein sequence ID" value="PIU03977.1"/>
    <property type="molecule type" value="Genomic_DNA"/>
</dbReference>
<protein>
    <recommendedName>
        <fullName evidence="10">tRNA-2-methylthio-N(6)-dimethylallyladenosine synthase</fullName>
        <ecNumber evidence="9">2.8.4.3</ecNumber>
    </recommendedName>
    <alternativeName>
        <fullName evidence="12">(Dimethylallyl)adenosine tRNA methylthiotransferase MiaB</fullName>
    </alternativeName>
    <alternativeName>
        <fullName evidence="11">tRNA-i(6)A37 methylthiotransferase</fullName>
    </alternativeName>
</protein>
<dbReference type="InterPro" id="IPR007197">
    <property type="entry name" value="rSAM"/>
</dbReference>
<dbReference type="EC" id="2.8.4.3" evidence="9"/>